<accession>A0AAU7Q3E3</accession>
<gene>
    <name evidence="3" type="ORF">ABLO99_03460</name>
</gene>
<feature type="transmembrane region" description="Helical" evidence="2">
    <location>
        <begin position="34"/>
        <end position="55"/>
    </location>
</feature>
<dbReference type="RefSeq" id="WP_349968300.1">
    <property type="nucleotide sequence ID" value="NZ_CP157942.1"/>
</dbReference>
<feature type="compositionally biased region" description="Low complexity" evidence="1">
    <location>
        <begin position="72"/>
        <end position="84"/>
    </location>
</feature>
<reference evidence="3" key="1">
    <citation type="submission" date="2024-06" db="EMBL/GenBank/DDBJ databases">
        <authorList>
            <person name="Dussert Y."/>
            <person name="Peccoud J."/>
            <person name="Pigeault R."/>
        </authorList>
    </citation>
    <scope>NUCLEOTIDE SEQUENCE</scope>
    <source>
        <strain evidence="3">WArc</strain>
    </source>
</reference>
<feature type="transmembrane region" description="Helical" evidence="2">
    <location>
        <begin position="7"/>
        <end position="28"/>
    </location>
</feature>
<protein>
    <submittedName>
        <fullName evidence="3">Uncharacterized protein</fullName>
    </submittedName>
</protein>
<evidence type="ECO:0000256" key="1">
    <source>
        <dbReference type="SAM" id="MobiDB-lite"/>
    </source>
</evidence>
<evidence type="ECO:0000256" key="2">
    <source>
        <dbReference type="SAM" id="Phobius"/>
    </source>
</evidence>
<evidence type="ECO:0000313" key="3">
    <source>
        <dbReference type="EMBL" id="XBS67685.1"/>
    </source>
</evidence>
<keyword evidence="2" id="KW-1133">Transmembrane helix</keyword>
<proteinExistence type="predicted"/>
<name>A0AAU7Q3E3_9RICK</name>
<dbReference type="AlphaFoldDB" id="A0AAU7Q3E3"/>
<sequence length="84" mass="8907">MPNSNPRMLYTTVIGVSLAAGLVTSTVLEHTTRLSMLAIISMAAVSALVAGYVTYKTIEPNTKVDESRESHISSTSHSLPQSDG</sequence>
<feature type="region of interest" description="Disordered" evidence="1">
    <location>
        <begin position="63"/>
        <end position="84"/>
    </location>
</feature>
<keyword evidence="2" id="KW-0472">Membrane</keyword>
<keyword evidence="2" id="KW-0812">Transmembrane</keyword>
<organism evidence="3">
    <name type="scientific">Wolbachia endosymbiont of Armadillidium arcangelii</name>
    <dbReference type="NCBI Taxonomy" id="3158571"/>
    <lineage>
        <taxon>Bacteria</taxon>
        <taxon>Pseudomonadati</taxon>
        <taxon>Pseudomonadota</taxon>
        <taxon>Alphaproteobacteria</taxon>
        <taxon>Rickettsiales</taxon>
        <taxon>Anaplasmataceae</taxon>
        <taxon>Wolbachieae</taxon>
        <taxon>Wolbachia</taxon>
    </lineage>
</organism>
<dbReference type="EMBL" id="CP157942">
    <property type="protein sequence ID" value="XBS67685.1"/>
    <property type="molecule type" value="Genomic_DNA"/>
</dbReference>